<evidence type="ECO:0000256" key="3">
    <source>
        <dbReference type="ARBA" id="ARBA00022833"/>
    </source>
</evidence>
<dbReference type="InterPro" id="IPR052865">
    <property type="entry name" value="Zinc_finger_BED"/>
</dbReference>
<dbReference type="OrthoDB" id="10295223at2759"/>
<dbReference type="InterPro" id="IPR003656">
    <property type="entry name" value="Znf_BED"/>
</dbReference>
<evidence type="ECO:0000256" key="4">
    <source>
        <dbReference type="SAM" id="MobiDB-lite"/>
    </source>
</evidence>
<dbReference type="SMART" id="SM00614">
    <property type="entry name" value="ZnF_BED"/>
    <property type="match status" value="1"/>
</dbReference>
<dbReference type="AGR" id="Xenbase:XB-GENE-29084455"/>
<evidence type="ECO:0000256" key="1">
    <source>
        <dbReference type="ARBA" id="ARBA00022723"/>
    </source>
</evidence>
<dbReference type="RefSeq" id="XP_004916469.1">
    <property type="nucleotide sequence ID" value="XM_004916412.4"/>
</dbReference>
<name>A0A1B8Y9M5_XENTR</name>
<dbReference type="Pfam" id="PF02892">
    <property type="entry name" value="zf-BED"/>
    <property type="match status" value="1"/>
</dbReference>
<dbReference type="SUPFAM" id="SSF57667">
    <property type="entry name" value="beta-beta-alpha zinc fingers"/>
    <property type="match status" value="1"/>
</dbReference>
<reference evidence="8" key="4">
    <citation type="submission" date="2025-04" db="UniProtKB">
        <authorList>
            <consortium name="RefSeq"/>
        </authorList>
    </citation>
    <scope>IDENTIFICATION</scope>
    <source>
        <strain evidence="8">Nigerian</strain>
        <tissue evidence="8">Liver and blood</tissue>
    </source>
</reference>
<evidence type="ECO:0000259" key="5">
    <source>
        <dbReference type="Pfam" id="PF02892"/>
    </source>
</evidence>
<evidence type="ECO:0000313" key="8">
    <source>
        <dbReference type="RefSeq" id="XP_004916469.1"/>
    </source>
</evidence>
<keyword evidence="7" id="KW-1185">Reference proteome</keyword>
<dbReference type="Proteomes" id="UP000008143">
    <property type="component" value="Chromosome 7"/>
</dbReference>
<dbReference type="PANTHER" id="PTHR47241:SF1">
    <property type="entry name" value="BED-TYPE DOMAIN-CONTAINING PROTEIN"/>
    <property type="match status" value="1"/>
</dbReference>
<dbReference type="EMBL" id="KV460372">
    <property type="protein sequence ID" value="OCA19646.1"/>
    <property type="molecule type" value="Genomic_DNA"/>
</dbReference>
<protein>
    <submittedName>
        <fullName evidence="8">Zinc finger BED domain-containing protein 6</fullName>
    </submittedName>
</protein>
<dbReference type="KEGG" id="xtr:101730294"/>
<dbReference type="GO" id="GO:0008270">
    <property type="term" value="F:zinc ion binding"/>
    <property type="evidence" value="ECO:0007669"/>
    <property type="project" value="UniProtKB-KW"/>
</dbReference>
<dbReference type="InterPro" id="IPR036236">
    <property type="entry name" value="Znf_C2H2_sf"/>
</dbReference>
<dbReference type="PANTHER" id="PTHR47241">
    <property type="entry name" value="FINGER PROTEIN, PUTATIVE-RELATED"/>
    <property type="match status" value="1"/>
</dbReference>
<reference evidence="6" key="2">
    <citation type="journal article" date="2010" name="Science">
        <title>The genome of the Western clawed frog Xenopus tropicalis.</title>
        <authorList>
            <person name="Hellsten U."/>
            <person name="Harland R.M."/>
            <person name="Gilchrist M.J."/>
            <person name="Hendrix D."/>
            <person name="Jurka J."/>
            <person name="Kapitonov V."/>
            <person name="Ovcharenko I."/>
            <person name="Putnam N.H."/>
            <person name="Shu S."/>
            <person name="Taher L."/>
            <person name="Blitz I.L."/>
            <person name="Blumberg B."/>
            <person name="Dichmann D.S."/>
            <person name="Dubchak I."/>
            <person name="Amaya E."/>
            <person name="Detter J.C."/>
            <person name="Fletcher R."/>
            <person name="Gerhard D.S."/>
            <person name="Goodstein D."/>
            <person name="Graves T."/>
            <person name="Grigoriev I.V."/>
            <person name="Grimwood J."/>
            <person name="Kawashima T."/>
            <person name="Lindquist E."/>
            <person name="Lucas S.M."/>
            <person name="Mead P.E."/>
            <person name="Mitros T."/>
            <person name="Ogino H."/>
            <person name="Ohta Y."/>
            <person name="Poliakov A.V."/>
            <person name="Pollet N."/>
            <person name="Robert J."/>
            <person name="Salamov A."/>
            <person name="Sater A.K."/>
            <person name="Schmutz J."/>
            <person name="Terry A."/>
            <person name="Vize P.D."/>
            <person name="Warren W.C."/>
            <person name="Wells D."/>
            <person name="Wills A."/>
            <person name="Wilson R.K."/>
            <person name="Zimmerman L.B."/>
            <person name="Zorn A.M."/>
            <person name="Grainger R."/>
            <person name="Grammer T."/>
            <person name="Khokha M.K."/>
            <person name="Richardson P.M."/>
            <person name="Rokhsar D.S."/>
        </authorList>
    </citation>
    <scope>NUCLEOTIDE SEQUENCE [LARGE SCALE GENOMIC DNA]</scope>
    <source>
        <strain evidence="6">Nigerian</strain>
    </source>
</reference>
<dbReference type="GO" id="GO:0003677">
    <property type="term" value="F:DNA binding"/>
    <property type="evidence" value="ECO:0007669"/>
    <property type="project" value="InterPro"/>
</dbReference>
<dbReference type="OMA" id="VVICKIC"/>
<keyword evidence="1" id="KW-0479">Metal-binding</keyword>
<evidence type="ECO:0000313" key="6">
    <source>
        <dbReference type="EMBL" id="OCA19646.1"/>
    </source>
</evidence>
<feature type="domain" description="BED-type" evidence="5">
    <location>
        <begin position="96"/>
        <end position="147"/>
    </location>
</feature>
<feature type="region of interest" description="Disordered" evidence="4">
    <location>
        <begin position="165"/>
        <end position="188"/>
    </location>
</feature>
<evidence type="ECO:0000313" key="9">
    <source>
        <dbReference type="Xenbase" id="XB-GENE-29084455"/>
    </source>
</evidence>
<sequence length="332" mass="36009">MEASCLVAPGPRNSPLMYEMDTDMVGGYNESTGSSQVSTSSGIKVEEIDADGAVDPYSGSIRGDGGTTQVVQADISTPLVPVEVASSPFRGTQGRSAVWDFFEIPPGHTAGNSVVVICKICGALVRRGSPGCRLGTTCLFNHLGRVHGKHLHRGPAANQALLPQNSNSLTSSADGSRVTGSSTSSHAWGREVSSTEIMVLNRRPNRQQTRKNYVPVPLRHQPHAACRRQEANQGIKETRDRGGSRFSAHQRALMARLYSDVLIHCDLCHVLLSSGERDQHVRDTIIMTHMRSQHPQRFCRLEREAARDLLRGDLVLCSTEHNPSCEAGGPID</sequence>
<dbReference type="AlphaFoldDB" id="A0A1B8Y9M5"/>
<organism evidence="6">
    <name type="scientific">Xenopus tropicalis</name>
    <name type="common">Western clawed frog</name>
    <name type="synonym">Silurana tropicalis</name>
    <dbReference type="NCBI Taxonomy" id="8364"/>
    <lineage>
        <taxon>Eukaryota</taxon>
        <taxon>Metazoa</taxon>
        <taxon>Chordata</taxon>
        <taxon>Craniata</taxon>
        <taxon>Vertebrata</taxon>
        <taxon>Euteleostomi</taxon>
        <taxon>Amphibia</taxon>
        <taxon>Batrachia</taxon>
        <taxon>Anura</taxon>
        <taxon>Pipoidea</taxon>
        <taxon>Pipidae</taxon>
        <taxon>Xenopodinae</taxon>
        <taxon>Xenopus</taxon>
        <taxon>Silurana</taxon>
    </lineage>
</organism>
<proteinExistence type="predicted"/>
<dbReference type="Xenbase" id="XB-GENE-29084455">
    <property type="gene designation" value="LOC101730294"/>
</dbReference>
<gene>
    <name evidence="8 9" type="primary">LOC101730294</name>
    <name evidence="6" type="ORF">XENTR_v90028370mg</name>
</gene>
<keyword evidence="2" id="KW-0863">Zinc-finger</keyword>
<reference evidence="6" key="1">
    <citation type="submission" date="2009-11" db="EMBL/GenBank/DDBJ databases">
        <authorList>
            <consortium name="US DOE Joint Genome Institute (JGI-PGF)"/>
            <person name="Ottilar R."/>
            <person name="Schmutz J."/>
            <person name="Salamov A."/>
            <person name="Cheng J.F."/>
            <person name="Lucas S."/>
            <person name="Pitluck S."/>
            <person name="Gundlach H."/>
            <person name="Guo Y."/>
            <person name="Haberer G."/>
            <person name="Nasrallah J."/>
            <person name="Mayer K.F.X."/>
            <person name="van de Peer Y."/>
            <person name="Weigel D."/>
            <person name="Grigoriev I.V."/>
        </authorList>
    </citation>
    <scope>NUCLEOTIDE SEQUENCE</scope>
    <source>
        <strain evidence="6">Nigerian</strain>
    </source>
</reference>
<reference evidence="6" key="3">
    <citation type="submission" date="2016-05" db="EMBL/GenBank/DDBJ databases">
        <title>WGS assembly of Xenopus tropicalis.</title>
        <authorList>
            <person name="Sessions A."/>
            <person name="Jenkins J."/>
            <person name="Mitros T."/>
            <person name="Lyons J.T."/>
            <person name="Dichmann D.S."/>
            <person name="Robert J."/>
            <person name="Harland R.M."/>
            <person name="Rokhsar D.S."/>
        </authorList>
    </citation>
    <scope>NUCLEOTIDE SEQUENCE</scope>
    <source>
        <strain evidence="6">Nigerian</strain>
    </source>
</reference>
<evidence type="ECO:0000256" key="2">
    <source>
        <dbReference type="ARBA" id="ARBA00022771"/>
    </source>
</evidence>
<dbReference type="GeneID" id="101730294"/>
<keyword evidence="3" id="KW-0862">Zinc</keyword>
<evidence type="ECO:0000313" key="7">
    <source>
        <dbReference type="Proteomes" id="UP000008143"/>
    </source>
</evidence>
<accession>A0A1B8Y9M5</accession>